<evidence type="ECO:0000313" key="6">
    <source>
        <dbReference type="EMBL" id="CAB4569159.1"/>
    </source>
</evidence>
<dbReference type="InterPro" id="IPR000182">
    <property type="entry name" value="GNAT_dom"/>
</dbReference>
<dbReference type="SUPFAM" id="SSF55729">
    <property type="entry name" value="Acyl-CoA N-acyltransferases (Nat)"/>
    <property type="match status" value="1"/>
</dbReference>
<evidence type="ECO:0000259" key="5">
    <source>
        <dbReference type="PROSITE" id="PS51186"/>
    </source>
</evidence>
<dbReference type="CDD" id="cd04301">
    <property type="entry name" value="NAT_SF"/>
    <property type="match status" value="1"/>
</dbReference>
<reference evidence="7" key="1">
    <citation type="submission" date="2020-05" db="EMBL/GenBank/DDBJ databases">
        <authorList>
            <person name="Chiriac C."/>
            <person name="Salcher M."/>
            <person name="Ghai R."/>
            <person name="Kavagutti S V."/>
        </authorList>
    </citation>
    <scope>NUCLEOTIDE SEQUENCE</scope>
</reference>
<dbReference type="EMBL" id="CAEZTM010000020">
    <property type="protein sequence ID" value="CAB4569159.1"/>
    <property type="molecule type" value="Genomic_DNA"/>
</dbReference>
<dbReference type="EMBL" id="CAEZVY010000085">
    <property type="protein sequence ID" value="CAB4645044.1"/>
    <property type="molecule type" value="Genomic_DNA"/>
</dbReference>
<dbReference type="NCBIfam" id="TIGR01575">
    <property type="entry name" value="rimI"/>
    <property type="match status" value="1"/>
</dbReference>
<dbReference type="Pfam" id="PF00583">
    <property type="entry name" value="Acetyltransf_1"/>
    <property type="match status" value="1"/>
</dbReference>
<proteinExistence type="inferred from homology"/>
<dbReference type="PROSITE" id="PS51186">
    <property type="entry name" value="GNAT"/>
    <property type="match status" value="1"/>
</dbReference>
<dbReference type="GO" id="GO:0008080">
    <property type="term" value="F:N-acetyltransferase activity"/>
    <property type="evidence" value="ECO:0007669"/>
    <property type="project" value="InterPro"/>
</dbReference>
<dbReference type="PANTHER" id="PTHR43420:SF44">
    <property type="entry name" value="ACETYLTRANSFERASE YPEA"/>
    <property type="match status" value="1"/>
</dbReference>
<keyword evidence="3" id="KW-0808">Transferase</keyword>
<dbReference type="PANTHER" id="PTHR43420">
    <property type="entry name" value="ACETYLTRANSFERASE"/>
    <property type="match status" value="1"/>
</dbReference>
<dbReference type="AlphaFoldDB" id="A0A6J6K9X0"/>
<name>A0A6J6K9X0_9ZZZZ</name>
<evidence type="ECO:0000256" key="1">
    <source>
        <dbReference type="ARBA" id="ARBA00005395"/>
    </source>
</evidence>
<dbReference type="InterPro" id="IPR006464">
    <property type="entry name" value="AcTrfase_RimI/Ard1"/>
</dbReference>
<keyword evidence="4" id="KW-0012">Acyltransferase</keyword>
<keyword evidence="2" id="KW-0963">Cytoplasm</keyword>
<protein>
    <submittedName>
        <fullName evidence="7">Unannotated protein</fullName>
    </submittedName>
</protein>
<evidence type="ECO:0000256" key="2">
    <source>
        <dbReference type="ARBA" id="ARBA00022490"/>
    </source>
</evidence>
<sequence>MTYLLSRAVLEDLPEMISWEAAMFGTDAWSPEVMVAELSHPASYYLVARPDGDDPIVGYAGLRADHRGGDGDIQTVAVAPEHRGRGLGRLLVEALLVEARQRLVSSVFLEVRADNDQARGLYQSLGFYEIDRRAGYYQPDGVDAIVMTLGLGAPQPGWALGDD</sequence>
<evidence type="ECO:0000313" key="7">
    <source>
        <dbReference type="EMBL" id="CAB4645044.1"/>
    </source>
</evidence>
<comment type="similarity">
    <text evidence="1">Belongs to the acetyltransferase family. RimI subfamily.</text>
</comment>
<dbReference type="InterPro" id="IPR016181">
    <property type="entry name" value="Acyl_CoA_acyltransferase"/>
</dbReference>
<feature type="domain" description="N-acetyltransferase" evidence="5">
    <location>
        <begin position="3"/>
        <end position="152"/>
    </location>
</feature>
<evidence type="ECO:0000256" key="4">
    <source>
        <dbReference type="ARBA" id="ARBA00023315"/>
    </source>
</evidence>
<evidence type="ECO:0000256" key="3">
    <source>
        <dbReference type="ARBA" id="ARBA00022679"/>
    </source>
</evidence>
<dbReference type="InterPro" id="IPR050680">
    <property type="entry name" value="YpeA/RimI_acetyltransf"/>
</dbReference>
<accession>A0A6J6K9X0</accession>
<organism evidence="7">
    <name type="scientific">freshwater metagenome</name>
    <dbReference type="NCBI Taxonomy" id="449393"/>
    <lineage>
        <taxon>unclassified sequences</taxon>
        <taxon>metagenomes</taxon>
        <taxon>ecological metagenomes</taxon>
    </lineage>
</organism>
<gene>
    <name evidence="6" type="ORF">UFOPK1684_00601</name>
    <name evidence="7" type="ORF">UFOPK2158_00879</name>
</gene>
<dbReference type="Gene3D" id="3.40.630.30">
    <property type="match status" value="1"/>
</dbReference>